<dbReference type="Proteomes" id="UP000317648">
    <property type="component" value="Chromosome"/>
</dbReference>
<dbReference type="KEGG" id="lcre:Pla8534_14660"/>
<reference evidence="3 4" key="1">
    <citation type="submission" date="2019-02" db="EMBL/GenBank/DDBJ databases">
        <title>Deep-cultivation of Planctomycetes and their phenomic and genomic characterization uncovers novel biology.</title>
        <authorList>
            <person name="Wiegand S."/>
            <person name="Jogler M."/>
            <person name="Boedeker C."/>
            <person name="Pinto D."/>
            <person name="Vollmers J."/>
            <person name="Rivas-Marin E."/>
            <person name="Kohn T."/>
            <person name="Peeters S.H."/>
            <person name="Heuer A."/>
            <person name="Rast P."/>
            <person name="Oberbeckmann S."/>
            <person name="Bunk B."/>
            <person name="Jeske O."/>
            <person name="Meyerdierks A."/>
            <person name="Storesund J.E."/>
            <person name="Kallscheuer N."/>
            <person name="Luecker S."/>
            <person name="Lage O.M."/>
            <person name="Pohl T."/>
            <person name="Merkel B.J."/>
            <person name="Hornburger P."/>
            <person name="Mueller R.-W."/>
            <person name="Bruemmer F."/>
            <person name="Labrenz M."/>
            <person name="Spormann A.M."/>
            <person name="Op den Camp H."/>
            <person name="Overmann J."/>
            <person name="Amann R."/>
            <person name="Jetten M.S.M."/>
            <person name="Mascher T."/>
            <person name="Medema M.H."/>
            <person name="Devos D.P."/>
            <person name="Kaster A.-K."/>
            <person name="Ovreas L."/>
            <person name="Rohde M."/>
            <person name="Galperin M.Y."/>
            <person name="Jogler C."/>
        </authorList>
    </citation>
    <scope>NUCLEOTIDE SEQUENCE [LARGE SCALE GENOMIC DNA]</scope>
    <source>
        <strain evidence="3 4">Pla85_3_4</strain>
    </source>
</reference>
<keyword evidence="4" id="KW-1185">Reference proteome</keyword>
<evidence type="ECO:0000256" key="2">
    <source>
        <dbReference type="SAM" id="Phobius"/>
    </source>
</evidence>
<keyword evidence="2" id="KW-0812">Transmembrane</keyword>
<accession>A0A518DPC2</accession>
<dbReference type="EMBL" id="CP036433">
    <property type="protein sequence ID" value="QDU93685.1"/>
    <property type="molecule type" value="Genomic_DNA"/>
</dbReference>
<sequence>MILPRFSLKALILLVTVFSLLSVVFSMAYQGVDWAIAITCCVFMVAMAPLLYVGAFALASLWWTLCKLVQPGPRVGSPFRPSSVPRGPSAPQE</sequence>
<proteinExistence type="predicted"/>
<gene>
    <name evidence="3" type="ORF">Pla8534_14660</name>
</gene>
<dbReference type="AlphaFoldDB" id="A0A518DPC2"/>
<organism evidence="3 4">
    <name type="scientific">Lignipirellula cremea</name>
    <dbReference type="NCBI Taxonomy" id="2528010"/>
    <lineage>
        <taxon>Bacteria</taxon>
        <taxon>Pseudomonadati</taxon>
        <taxon>Planctomycetota</taxon>
        <taxon>Planctomycetia</taxon>
        <taxon>Pirellulales</taxon>
        <taxon>Pirellulaceae</taxon>
        <taxon>Lignipirellula</taxon>
    </lineage>
</organism>
<feature type="transmembrane region" description="Helical" evidence="2">
    <location>
        <begin position="36"/>
        <end position="65"/>
    </location>
</feature>
<evidence type="ECO:0000313" key="3">
    <source>
        <dbReference type="EMBL" id="QDU93685.1"/>
    </source>
</evidence>
<name>A0A518DPC2_9BACT</name>
<evidence type="ECO:0000256" key="1">
    <source>
        <dbReference type="SAM" id="MobiDB-lite"/>
    </source>
</evidence>
<keyword evidence="2" id="KW-0472">Membrane</keyword>
<evidence type="ECO:0000313" key="4">
    <source>
        <dbReference type="Proteomes" id="UP000317648"/>
    </source>
</evidence>
<dbReference type="RefSeq" id="WP_145050791.1">
    <property type="nucleotide sequence ID" value="NZ_CP036433.1"/>
</dbReference>
<feature type="region of interest" description="Disordered" evidence="1">
    <location>
        <begin position="74"/>
        <end position="93"/>
    </location>
</feature>
<protein>
    <submittedName>
        <fullName evidence="3">Uncharacterized protein</fullName>
    </submittedName>
</protein>
<keyword evidence="2" id="KW-1133">Transmembrane helix</keyword>